<dbReference type="PANTHER" id="PTHR30457:SF0">
    <property type="entry name" value="PHOSPHATASE, PUTATIVE (AFU_ORTHOLOGUE AFUA_4G01070)-RELATED"/>
    <property type="match status" value="1"/>
</dbReference>
<evidence type="ECO:0000259" key="5">
    <source>
        <dbReference type="Pfam" id="PF01975"/>
    </source>
</evidence>
<name>A0ABP1CTR7_9APHY</name>
<accession>A0ABP1CTR7</accession>
<keyword evidence="7" id="KW-1185">Reference proteome</keyword>
<dbReference type="SUPFAM" id="SSF64167">
    <property type="entry name" value="SurE-like"/>
    <property type="match status" value="1"/>
</dbReference>
<feature type="signal peptide" evidence="4">
    <location>
        <begin position="1"/>
        <end position="18"/>
    </location>
</feature>
<sequence>MQLSVATLVLCAVQAVLSQKIILTNDDGWATAQIRAQNDALITAGFDVVLSAPALQKSGTGSSSAPPTPLTQPCEFNTCPTGSPATGFNASNPRLNYVNSFPVDAARFGIQTLAPQFFGSPPDFVVSGPNIGTNLGSGITGSGTVGAASEAALEGIPSAAFSGATGSQVSYTTLVTDPNSTSSVAARLYAGLVAKFTKALITPAARPILQPGITLNVNLAATSGSGCTNASNFRFIFTRLVANSGATDVSTCGTTHLPDESTVTRSGGCFVTVTVIDATTKKDVNATVQGVVLNRLQNLPFTCFN</sequence>
<dbReference type="InterPro" id="IPR002828">
    <property type="entry name" value="SurE-like_Pase/nucleotidase"/>
</dbReference>
<keyword evidence="2" id="KW-0479">Metal-binding</keyword>
<keyword evidence="3" id="KW-0378">Hydrolase</keyword>
<evidence type="ECO:0000256" key="2">
    <source>
        <dbReference type="ARBA" id="ARBA00022723"/>
    </source>
</evidence>
<comment type="similarity">
    <text evidence="1">Belongs to the SurE nucleotidase family.</text>
</comment>
<reference evidence="7" key="1">
    <citation type="submission" date="2024-04" db="EMBL/GenBank/DDBJ databases">
        <authorList>
            <person name="Shaw F."/>
            <person name="Minotto A."/>
        </authorList>
    </citation>
    <scope>NUCLEOTIDE SEQUENCE [LARGE SCALE GENOMIC DNA]</scope>
</reference>
<dbReference type="InterPro" id="IPR030048">
    <property type="entry name" value="SurE"/>
</dbReference>
<gene>
    <name evidence="6" type="ORF">GFSPODELE1_LOCUS1916</name>
</gene>
<dbReference type="InterPro" id="IPR036523">
    <property type="entry name" value="SurE-like_sf"/>
</dbReference>
<evidence type="ECO:0000313" key="6">
    <source>
        <dbReference type="EMBL" id="CAL1697929.1"/>
    </source>
</evidence>
<organism evidence="6 7">
    <name type="scientific">Somion occarium</name>
    <dbReference type="NCBI Taxonomy" id="3059160"/>
    <lineage>
        <taxon>Eukaryota</taxon>
        <taxon>Fungi</taxon>
        <taxon>Dikarya</taxon>
        <taxon>Basidiomycota</taxon>
        <taxon>Agaricomycotina</taxon>
        <taxon>Agaricomycetes</taxon>
        <taxon>Polyporales</taxon>
        <taxon>Cerrenaceae</taxon>
        <taxon>Somion</taxon>
    </lineage>
</organism>
<evidence type="ECO:0000256" key="3">
    <source>
        <dbReference type="ARBA" id="ARBA00022801"/>
    </source>
</evidence>
<protein>
    <recommendedName>
        <fullName evidence="5">Survival protein SurE-like phosphatase/nucleotidase domain-containing protein</fullName>
    </recommendedName>
</protein>
<feature type="chain" id="PRO_5046105731" description="Survival protein SurE-like phosphatase/nucleotidase domain-containing protein" evidence="4">
    <location>
        <begin position="19"/>
        <end position="305"/>
    </location>
</feature>
<dbReference type="PANTHER" id="PTHR30457">
    <property type="entry name" value="5'-NUCLEOTIDASE SURE"/>
    <property type="match status" value="1"/>
</dbReference>
<dbReference type="EMBL" id="OZ037953">
    <property type="protein sequence ID" value="CAL1697929.1"/>
    <property type="molecule type" value="Genomic_DNA"/>
</dbReference>
<dbReference type="Gene3D" id="3.40.1210.10">
    <property type="entry name" value="Survival protein SurE-like phosphatase/nucleotidase"/>
    <property type="match status" value="1"/>
</dbReference>
<dbReference type="Pfam" id="PF01975">
    <property type="entry name" value="SurE"/>
    <property type="match status" value="1"/>
</dbReference>
<evidence type="ECO:0000256" key="1">
    <source>
        <dbReference type="ARBA" id="ARBA00011062"/>
    </source>
</evidence>
<evidence type="ECO:0000313" key="7">
    <source>
        <dbReference type="Proteomes" id="UP001497453"/>
    </source>
</evidence>
<dbReference type="Proteomes" id="UP001497453">
    <property type="component" value="Chromosome 10"/>
</dbReference>
<feature type="domain" description="Survival protein SurE-like phosphatase/nucleotidase" evidence="5">
    <location>
        <begin position="21"/>
        <end position="223"/>
    </location>
</feature>
<keyword evidence="4" id="KW-0732">Signal</keyword>
<proteinExistence type="inferred from homology"/>
<evidence type="ECO:0000256" key="4">
    <source>
        <dbReference type="SAM" id="SignalP"/>
    </source>
</evidence>